<dbReference type="Proteomes" id="UP000179214">
    <property type="component" value="Unassembled WGS sequence"/>
</dbReference>
<evidence type="ECO:0000313" key="2">
    <source>
        <dbReference type="Proteomes" id="UP000179214"/>
    </source>
</evidence>
<organism evidence="1 2">
    <name type="scientific">Candidatus Staskawiczbacteria bacterium RIFCSPHIGHO2_12_FULL_38_11</name>
    <dbReference type="NCBI Taxonomy" id="1802209"/>
    <lineage>
        <taxon>Bacteria</taxon>
        <taxon>Candidatus Staskawicziibacteriota</taxon>
    </lineage>
</organism>
<accession>A0A1G2I644</accession>
<proteinExistence type="predicted"/>
<evidence type="ECO:0000313" key="1">
    <source>
        <dbReference type="EMBL" id="OGZ69971.1"/>
    </source>
</evidence>
<protein>
    <submittedName>
        <fullName evidence="1">Uncharacterized protein</fullName>
    </submittedName>
</protein>
<name>A0A1G2I644_9BACT</name>
<dbReference type="AlphaFoldDB" id="A0A1G2I644"/>
<dbReference type="EMBL" id="MHOV01000022">
    <property type="protein sequence ID" value="OGZ69971.1"/>
    <property type="molecule type" value="Genomic_DNA"/>
</dbReference>
<gene>
    <name evidence="1" type="ORF">A3F47_02395</name>
</gene>
<reference evidence="1 2" key="1">
    <citation type="journal article" date="2016" name="Nat. Commun.">
        <title>Thousands of microbial genomes shed light on interconnected biogeochemical processes in an aquifer system.</title>
        <authorList>
            <person name="Anantharaman K."/>
            <person name="Brown C.T."/>
            <person name="Hug L.A."/>
            <person name="Sharon I."/>
            <person name="Castelle C.J."/>
            <person name="Probst A.J."/>
            <person name="Thomas B.C."/>
            <person name="Singh A."/>
            <person name="Wilkins M.J."/>
            <person name="Karaoz U."/>
            <person name="Brodie E.L."/>
            <person name="Williams K.H."/>
            <person name="Hubbard S.S."/>
            <person name="Banfield J.F."/>
        </authorList>
    </citation>
    <scope>NUCLEOTIDE SEQUENCE [LARGE SCALE GENOMIC DNA]</scope>
</reference>
<comment type="caution">
    <text evidence="1">The sequence shown here is derived from an EMBL/GenBank/DDBJ whole genome shotgun (WGS) entry which is preliminary data.</text>
</comment>
<sequence>MPKTKNKIQKPIIAISFFEKKEMAIKKTAHNKKPHKNIGGILIKDSKNIPTIKKLQKQKRILDGVIKL</sequence>